<comment type="caution">
    <text evidence="1">The sequence shown here is derived from an EMBL/GenBank/DDBJ whole genome shotgun (WGS) entry which is preliminary data.</text>
</comment>
<reference evidence="1" key="1">
    <citation type="submission" date="2022-03" db="EMBL/GenBank/DDBJ databases">
        <title>De novo assembled genomes of Belliella spp. (Cyclobacteriaceae) strains.</title>
        <authorList>
            <person name="Szabo A."/>
            <person name="Korponai K."/>
            <person name="Felfoldi T."/>
        </authorList>
    </citation>
    <scope>NUCLEOTIDE SEQUENCE</scope>
    <source>
        <strain evidence="1">DSM 111904</strain>
    </source>
</reference>
<accession>A0ABS9UV69</accession>
<evidence type="ECO:0000313" key="2">
    <source>
        <dbReference type="Proteomes" id="UP001165489"/>
    </source>
</evidence>
<keyword evidence="2" id="KW-1185">Reference proteome</keyword>
<proteinExistence type="predicted"/>
<organism evidence="1 2">
    <name type="scientific">Belliella filtrata</name>
    <dbReference type="NCBI Taxonomy" id="2923435"/>
    <lineage>
        <taxon>Bacteria</taxon>
        <taxon>Pseudomonadati</taxon>
        <taxon>Bacteroidota</taxon>
        <taxon>Cytophagia</taxon>
        <taxon>Cytophagales</taxon>
        <taxon>Cyclobacteriaceae</taxon>
        <taxon>Belliella</taxon>
    </lineage>
</organism>
<sequence length="247" mass="29361">MNIAKNNSTTQDNHVVSLDKKQHLLTIRFLNTLGMDDIHYQLPSILRQASNDLGIFVKDYYIIVKVRQNLFHGFCFEGDKLICLYPDESDRVKVFRLLKMHKNGHIVFDSVVRQFLLKYSRILNINDLEKQLIGYQKAIYNWLFGGKPLNSLHQEKLIKYFDPIFNRNDKSFFEKMKTDNVIVLKLKDLPHQFRGIPSNKVRLEMFENEKWHNADLVYFCPLISMKRSYCLYNKYKKINTILKTSED</sequence>
<dbReference type="EMBL" id="JAKZGP010000002">
    <property type="protein sequence ID" value="MCH7408056.1"/>
    <property type="molecule type" value="Genomic_DNA"/>
</dbReference>
<dbReference type="RefSeq" id="WP_241345997.1">
    <property type="nucleotide sequence ID" value="NZ_JAKZGP010000002.1"/>
</dbReference>
<gene>
    <name evidence="1" type="ORF">MM239_01505</name>
</gene>
<protein>
    <submittedName>
        <fullName evidence="1">Uncharacterized protein</fullName>
    </submittedName>
</protein>
<name>A0ABS9UV69_9BACT</name>
<dbReference type="Proteomes" id="UP001165489">
    <property type="component" value="Unassembled WGS sequence"/>
</dbReference>
<evidence type="ECO:0000313" key="1">
    <source>
        <dbReference type="EMBL" id="MCH7408056.1"/>
    </source>
</evidence>